<feature type="domain" description="HTH merR-type" evidence="2">
    <location>
        <begin position="1"/>
        <end position="69"/>
    </location>
</feature>
<dbReference type="EMBL" id="JAHLQI010000004">
    <property type="protein sequence ID" value="MBU5490841.1"/>
    <property type="molecule type" value="Genomic_DNA"/>
</dbReference>
<dbReference type="SMART" id="SM00422">
    <property type="entry name" value="HTH_MERR"/>
    <property type="match status" value="1"/>
</dbReference>
<dbReference type="PANTHER" id="PTHR30204:SF82">
    <property type="entry name" value="TRANSCRIPTIONAL REGULATOR, MERR FAMILY"/>
    <property type="match status" value="1"/>
</dbReference>
<proteinExistence type="predicted"/>
<dbReference type="RefSeq" id="WP_216470532.1">
    <property type="nucleotide sequence ID" value="NZ_JAHLQI010000004.1"/>
</dbReference>
<comment type="caution">
    <text evidence="3">The sequence shown here is derived from an EMBL/GenBank/DDBJ whole genome shotgun (WGS) entry which is preliminary data.</text>
</comment>
<keyword evidence="4" id="KW-1185">Reference proteome</keyword>
<dbReference type="InterPro" id="IPR047057">
    <property type="entry name" value="MerR_fam"/>
</dbReference>
<gene>
    <name evidence="3" type="ORF">KQI75_09475</name>
</gene>
<evidence type="ECO:0000259" key="2">
    <source>
        <dbReference type="PROSITE" id="PS50937"/>
    </source>
</evidence>
<name>A0ABS6EUL5_9FIRM</name>
<dbReference type="Proteomes" id="UP000783588">
    <property type="component" value="Unassembled WGS sequence"/>
</dbReference>
<keyword evidence="1" id="KW-0175">Coiled coil</keyword>
<dbReference type="Pfam" id="PF13411">
    <property type="entry name" value="MerR_1"/>
    <property type="match status" value="1"/>
</dbReference>
<dbReference type="InterPro" id="IPR000551">
    <property type="entry name" value="MerR-type_HTH_dom"/>
</dbReference>
<organism evidence="3 4">
    <name type="scientific">Butyricicoccus intestinisimiae</name>
    <dbReference type="NCBI Taxonomy" id="2841509"/>
    <lineage>
        <taxon>Bacteria</taxon>
        <taxon>Bacillati</taxon>
        <taxon>Bacillota</taxon>
        <taxon>Clostridia</taxon>
        <taxon>Eubacteriales</taxon>
        <taxon>Butyricicoccaceae</taxon>
        <taxon>Butyricicoccus</taxon>
    </lineage>
</organism>
<evidence type="ECO:0000256" key="1">
    <source>
        <dbReference type="SAM" id="Coils"/>
    </source>
</evidence>
<evidence type="ECO:0000313" key="3">
    <source>
        <dbReference type="EMBL" id="MBU5490841.1"/>
    </source>
</evidence>
<feature type="coiled-coil region" evidence="1">
    <location>
        <begin position="81"/>
        <end position="108"/>
    </location>
</feature>
<dbReference type="PANTHER" id="PTHR30204">
    <property type="entry name" value="REDOX-CYCLING DRUG-SENSING TRANSCRIPTIONAL ACTIVATOR SOXR"/>
    <property type="match status" value="1"/>
</dbReference>
<reference evidence="3 4" key="1">
    <citation type="submission" date="2021-06" db="EMBL/GenBank/DDBJ databases">
        <authorList>
            <person name="Sun Q."/>
            <person name="Li D."/>
        </authorList>
    </citation>
    <scope>NUCLEOTIDE SEQUENCE [LARGE SCALE GENOMIC DNA]</scope>
    <source>
        <strain evidence="3 4">MSJd-7</strain>
    </source>
</reference>
<accession>A0ABS6EUL5</accession>
<dbReference type="PROSITE" id="PS50937">
    <property type="entry name" value="HTH_MERR_2"/>
    <property type="match status" value="1"/>
</dbReference>
<protein>
    <submittedName>
        <fullName evidence="3">MerR family transcriptional regulator</fullName>
    </submittedName>
</protein>
<evidence type="ECO:0000313" key="4">
    <source>
        <dbReference type="Proteomes" id="UP000783588"/>
    </source>
</evidence>
<sequence length="146" mass="17296">MYTIGQVAKQVNMPVSTLRYYDNEGLFPHLVRCSGIRKFSDNEIEALHIIECLKKSGLEIREIKKFMELCAQGSSTYPQRHALFLRQKAAVEEEMRQLEKTLDMLRFKCWYYEQAMQDGSEERIQKMLPDHLPKDIQQLYDHAHEK</sequence>
<dbReference type="CDD" id="cd01109">
    <property type="entry name" value="HTH_YyaN"/>
    <property type="match status" value="1"/>
</dbReference>